<name>A0A1H1UNV4_9PSED</name>
<evidence type="ECO:0000313" key="1">
    <source>
        <dbReference type="EMBL" id="SDS74177.1"/>
    </source>
</evidence>
<gene>
    <name evidence="1" type="ORF">SAMN05216221_2512</name>
</gene>
<keyword evidence="2" id="KW-1185">Reference proteome</keyword>
<dbReference type="OrthoDB" id="9772575at2"/>
<dbReference type="InterPro" id="IPR042268">
    <property type="entry name" value="BamC_C"/>
</dbReference>
<dbReference type="RefSeq" id="WP_090349256.1">
    <property type="nucleotide sequence ID" value="NZ_LT629751.1"/>
</dbReference>
<dbReference type="STRING" id="1392877.SAMN05216221_2512"/>
<proteinExistence type="predicted"/>
<reference evidence="2" key="1">
    <citation type="submission" date="2016-10" db="EMBL/GenBank/DDBJ databases">
        <authorList>
            <person name="Varghese N."/>
            <person name="Submissions S."/>
        </authorList>
    </citation>
    <scope>NUCLEOTIDE SEQUENCE [LARGE SCALE GENOMIC DNA]</scope>
    <source>
        <strain evidence="2">KCTC 32247</strain>
    </source>
</reference>
<accession>A0A1H1UNV4</accession>
<dbReference type="PROSITE" id="PS51257">
    <property type="entry name" value="PROKAR_LIPOPROTEIN"/>
    <property type="match status" value="1"/>
</dbReference>
<dbReference type="EMBL" id="LT629751">
    <property type="protein sequence ID" value="SDS74177.1"/>
    <property type="molecule type" value="Genomic_DNA"/>
</dbReference>
<protein>
    <submittedName>
        <fullName evidence="1">Outer membrane protein assembly factor BamC</fullName>
    </submittedName>
</protein>
<dbReference type="Proteomes" id="UP000243359">
    <property type="component" value="Chromosome I"/>
</dbReference>
<dbReference type="AlphaFoldDB" id="A0A1H1UNV4"/>
<evidence type="ECO:0000313" key="2">
    <source>
        <dbReference type="Proteomes" id="UP000243359"/>
    </source>
</evidence>
<sequence length="236" mass="25469">MKRLAGLSVLALTLATSSGCGWLWGEEGYFRDRSGDYLTARETAPMQLPADVEARRIEPLLPVPAAVATPAADSEYEVPRPQKLLAGDVGRAEAGGSVSLLSERSFDAPERISLDSDGSGNPVLTLTSDFDRAWSAVGRALQDADVRVDDMNRSLGVYYINLAEAAQKPEEEPGFFSRLLGGKPDAEEVEARAERYQVRLTAVGDSVQISVDKNIETVAPADVARRVLELIQDHLG</sequence>
<dbReference type="InterPro" id="IPR010653">
    <property type="entry name" value="NlpB/DapX"/>
</dbReference>
<dbReference type="Gene3D" id="3.30.310.170">
    <property type="entry name" value="Outer membrane protein assembly factor BamC"/>
    <property type="match status" value="1"/>
</dbReference>
<dbReference type="Pfam" id="PF06804">
    <property type="entry name" value="Lipoprotein_18"/>
    <property type="match status" value="1"/>
</dbReference>
<organism evidence="1 2">
    <name type="scientific">Pseudomonas oryzae</name>
    <dbReference type="NCBI Taxonomy" id="1392877"/>
    <lineage>
        <taxon>Bacteria</taxon>
        <taxon>Pseudomonadati</taxon>
        <taxon>Pseudomonadota</taxon>
        <taxon>Gammaproteobacteria</taxon>
        <taxon>Pseudomonadales</taxon>
        <taxon>Pseudomonadaceae</taxon>
        <taxon>Pseudomonas</taxon>
    </lineage>
</organism>